<evidence type="ECO:0000256" key="4">
    <source>
        <dbReference type="ARBA" id="ARBA00022807"/>
    </source>
</evidence>
<evidence type="ECO:0000259" key="9">
    <source>
        <dbReference type="SMART" id="SM00848"/>
    </source>
</evidence>
<dbReference type="OMA" id="YPYHARD"/>
<dbReference type="CDD" id="cd02248">
    <property type="entry name" value="Peptidase_C1A"/>
    <property type="match status" value="1"/>
</dbReference>
<dbReference type="PROSITE" id="PS00139">
    <property type="entry name" value="THIOL_PROTEASE_CYS"/>
    <property type="match status" value="1"/>
</dbReference>
<dbReference type="PANTHER" id="PTHR12411">
    <property type="entry name" value="CYSTEINE PROTEASE FAMILY C1-RELATED"/>
    <property type="match status" value="1"/>
</dbReference>
<accession>D7FTR7</accession>
<protein>
    <submittedName>
        <fullName evidence="10">Cathepsin L-like proteinase</fullName>
        <ecNumber evidence="10">3.4.22.15</ecNumber>
    </submittedName>
</protein>
<dbReference type="SMART" id="SM00848">
    <property type="entry name" value="Inhibitor_I29"/>
    <property type="match status" value="1"/>
</dbReference>
<feature type="domain" description="Cathepsin propeptide inhibitor" evidence="9">
    <location>
        <begin position="161"/>
        <end position="217"/>
    </location>
</feature>
<dbReference type="STRING" id="2880.D7FTR7"/>
<comment type="similarity">
    <text evidence="1">Belongs to the peptidase C1 family.</text>
</comment>
<dbReference type="Gene3D" id="3.90.70.10">
    <property type="entry name" value="Cysteine proteinases"/>
    <property type="match status" value="1"/>
</dbReference>
<sequence>MVLSWPSTRSHGEGGLYSLCYPGHTNHALPGRQRLLLRRHSTAATLKKTTMKNSSLSLLLTAAAATSALASSEPRFEHAPPEPLFGRGGGHHDHDSHDRVQHHHPRHAAGNEQTHQVLKEHVLRGAGGPAIATAGGGSGVGLKADGDAELLHPLAHYLLGFFEWTYKYGQSWGSVHEAFHALQNYARADDKIALHNHEDAGYTLAHNAYSHMSWQEFREHFSIGKDMVVPPDQLPAEFALRPRGEKAPKELLRGAPIPDEVDWVAKGAVTPVKNQGSCGSCWSFSTTGSMEGAHFIKHGNLAVLSEQELVDCDTYDMGCNGGLMDYSFHWIQQNGGICSEEDYPYTAAGDLCKKSTCDVVEGTMVDKWVDVASDDEQALMEAVAQQPVSIAIEADQMSFQLYSGGVLTAACGTNLDHGVLLVGYGVSEDGVKYWKVKNSWGPEWGAEGYILLKREADQEGGECGILEQASYPVLA</sequence>
<dbReference type="PROSITE" id="PS00639">
    <property type="entry name" value="THIOL_PROTEASE_HIS"/>
    <property type="match status" value="1"/>
</dbReference>
<keyword evidence="6" id="KW-1015">Disulfide bond</keyword>
<dbReference type="SUPFAM" id="SSF54001">
    <property type="entry name" value="Cysteine proteinases"/>
    <property type="match status" value="1"/>
</dbReference>
<gene>
    <name evidence="10" type="primary">Cys</name>
    <name evidence="10" type="ORF">Esi_0256_0027</name>
</gene>
<dbReference type="InterPro" id="IPR013128">
    <property type="entry name" value="Peptidase_C1A"/>
</dbReference>
<proteinExistence type="inferred from homology"/>
<keyword evidence="4" id="KW-0788">Thiol protease</keyword>
<dbReference type="InterPro" id="IPR000668">
    <property type="entry name" value="Peptidase_C1A_C"/>
</dbReference>
<keyword evidence="11" id="KW-1185">Reference proteome</keyword>
<dbReference type="AlphaFoldDB" id="D7FTR7"/>
<dbReference type="GO" id="GO:0004197">
    <property type="term" value="F:cysteine-type endopeptidase activity"/>
    <property type="evidence" value="ECO:0007669"/>
    <property type="project" value="UniProtKB-EC"/>
</dbReference>
<dbReference type="Proteomes" id="UP000002630">
    <property type="component" value="Linkage Group LG17"/>
</dbReference>
<evidence type="ECO:0000256" key="6">
    <source>
        <dbReference type="ARBA" id="ARBA00023157"/>
    </source>
</evidence>
<dbReference type="PRINTS" id="PR00705">
    <property type="entry name" value="PAPAIN"/>
</dbReference>
<dbReference type="InterPro" id="IPR039417">
    <property type="entry name" value="Peptidase_C1A_papain-like"/>
</dbReference>
<dbReference type="Pfam" id="PF00112">
    <property type="entry name" value="Peptidase_C1"/>
    <property type="match status" value="1"/>
</dbReference>
<evidence type="ECO:0000256" key="1">
    <source>
        <dbReference type="ARBA" id="ARBA00008455"/>
    </source>
</evidence>
<reference evidence="10 11" key="1">
    <citation type="journal article" date="2010" name="Nature">
        <title>The Ectocarpus genome and the independent evolution of multicellularity in brown algae.</title>
        <authorList>
            <person name="Cock J.M."/>
            <person name="Sterck L."/>
            <person name="Rouze P."/>
            <person name="Scornet D."/>
            <person name="Allen A.E."/>
            <person name="Amoutzias G."/>
            <person name="Anthouard V."/>
            <person name="Artiguenave F."/>
            <person name="Aury J.M."/>
            <person name="Badger J.H."/>
            <person name="Beszteri B."/>
            <person name="Billiau K."/>
            <person name="Bonnet E."/>
            <person name="Bothwell J.H."/>
            <person name="Bowler C."/>
            <person name="Boyen C."/>
            <person name="Brownlee C."/>
            <person name="Carrano C.J."/>
            <person name="Charrier B."/>
            <person name="Cho G.Y."/>
            <person name="Coelho S.M."/>
            <person name="Collen J."/>
            <person name="Corre E."/>
            <person name="Da Silva C."/>
            <person name="Delage L."/>
            <person name="Delaroque N."/>
            <person name="Dittami S.M."/>
            <person name="Doulbeau S."/>
            <person name="Elias M."/>
            <person name="Farnham G."/>
            <person name="Gachon C.M."/>
            <person name="Gschloessl B."/>
            <person name="Heesch S."/>
            <person name="Jabbari K."/>
            <person name="Jubin C."/>
            <person name="Kawai H."/>
            <person name="Kimura K."/>
            <person name="Kloareg B."/>
            <person name="Kupper F.C."/>
            <person name="Lang D."/>
            <person name="Le Bail A."/>
            <person name="Leblanc C."/>
            <person name="Lerouge P."/>
            <person name="Lohr M."/>
            <person name="Lopez P.J."/>
            <person name="Martens C."/>
            <person name="Maumus F."/>
            <person name="Michel G."/>
            <person name="Miranda-Saavedra D."/>
            <person name="Morales J."/>
            <person name="Moreau H."/>
            <person name="Motomura T."/>
            <person name="Nagasato C."/>
            <person name="Napoli C.A."/>
            <person name="Nelson D.R."/>
            <person name="Nyvall-Collen P."/>
            <person name="Peters A.F."/>
            <person name="Pommier C."/>
            <person name="Potin P."/>
            <person name="Poulain J."/>
            <person name="Quesneville H."/>
            <person name="Read B."/>
            <person name="Rensing S.A."/>
            <person name="Ritter A."/>
            <person name="Rousvoal S."/>
            <person name="Samanta M."/>
            <person name="Samson G."/>
            <person name="Schroeder D.C."/>
            <person name="Segurens B."/>
            <person name="Strittmatter M."/>
            <person name="Tonon T."/>
            <person name="Tregear J.W."/>
            <person name="Valentin K."/>
            <person name="von Dassow P."/>
            <person name="Yamagishi T."/>
            <person name="Van de Peer Y."/>
            <person name="Wincker P."/>
        </authorList>
    </citation>
    <scope>NUCLEOTIDE SEQUENCE [LARGE SCALE GENOMIC DNA]</scope>
    <source>
        <strain evidence="11">Ec32 / CCAP1310/4</strain>
    </source>
</reference>
<name>D7FTR7_ECTSI</name>
<dbReference type="InParanoid" id="D7FTR7"/>
<dbReference type="InterPro" id="IPR025660">
    <property type="entry name" value="Pept_his_AS"/>
</dbReference>
<dbReference type="OrthoDB" id="10253408at2759"/>
<dbReference type="EMBL" id="FN649742">
    <property type="protein sequence ID" value="CBJ31444.1"/>
    <property type="molecule type" value="Genomic_DNA"/>
</dbReference>
<feature type="region of interest" description="Disordered" evidence="7">
    <location>
        <begin position="71"/>
        <end position="109"/>
    </location>
</feature>
<evidence type="ECO:0000256" key="7">
    <source>
        <dbReference type="SAM" id="MobiDB-lite"/>
    </source>
</evidence>
<evidence type="ECO:0000256" key="3">
    <source>
        <dbReference type="ARBA" id="ARBA00022801"/>
    </source>
</evidence>
<organism evidence="10 11">
    <name type="scientific">Ectocarpus siliculosus</name>
    <name type="common">Brown alga</name>
    <name type="synonym">Conferva siliculosa</name>
    <dbReference type="NCBI Taxonomy" id="2880"/>
    <lineage>
        <taxon>Eukaryota</taxon>
        <taxon>Sar</taxon>
        <taxon>Stramenopiles</taxon>
        <taxon>Ochrophyta</taxon>
        <taxon>PX clade</taxon>
        <taxon>Phaeophyceae</taxon>
        <taxon>Ectocarpales</taxon>
        <taxon>Ectocarpaceae</taxon>
        <taxon>Ectocarpus</taxon>
    </lineage>
</organism>
<dbReference type="SMART" id="SM00645">
    <property type="entry name" value="Pept_C1"/>
    <property type="match status" value="1"/>
</dbReference>
<dbReference type="FunFam" id="3.90.70.10:FF:000138">
    <property type="entry name" value="Cruzipain"/>
    <property type="match status" value="1"/>
</dbReference>
<dbReference type="GO" id="GO:0006508">
    <property type="term" value="P:proteolysis"/>
    <property type="evidence" value="ECO:0007669"/>
    <property type="project" value="UniProtKB-KW"/>
</dbReference>
<feature type="compositionally biased region" description="Basic and acidic residues" evidence="7">
    <location>
        <begin position="90"/>
        <end position="99"/>
    </location>
</feature>
<dbReference type="EC" id="3.4.22.15" evidence="10"/>
<evidence type="ECO:0000256" key="5">
    <source>
        <dbReference type="ARBA" id="ARBA00023145"/>
    </source>
</evidence>
<keyword evidence="2" id="KW-0645">Protease</keyword>
<dbReference type="InterPro" id="IPR038765">
    <property type="entry name" value="Papain-like_cys_pep_sf"/>
</dbReference>
<evidence type="ECO:0000256" key="2">
    <source>
        <dbReference type="ARBA" id="ARBA00022670"/>
    </source>
</evidence>
<evidence type="ECO:0000313" key="10">
    <source>
        <dbReference type="EMBL" id="CBJ31444.1"/>
    </source>
</evidence>
<keyword evidence="5" id="KW-0865">Zymogen</keyword>
<dbReference type="EMBL" id="FN648438">
    <property type="protein sequence ID" value="CBJ31444.1"/>
    <property type="molecule type" value="Genomic_DNA"/>
</dbReference>
<keyword evidence="3 10" id="KW-0378">Hydrolase</keyword>
<dbReference type="InterPro" id="IPR000169">
    <property type="entry name" value="Pept_cys_AS"/>
</dbReference>
<dbReference type="InterPro" id="IPR013201">
    <property type="entry name" value="Prot_inhib_I29"/>
</dbReference>
<feature type="domain" description="Peptidase C1A papain C-terminal" evidence="8">
    <location>
        <begin position="257"/>
        <end position="473"/>
    </location>
</feature>
<dbReference type="MEROPS" id="C01.149"/>
<evidence type="ECO:0000313" key="11">
    <source>
        <dbReference type="Proteomes" id="UP000002630"/>
    </source>
</evidence>
<evidence type="ECO:0000259" key="8">
    <source>
        <dbReference type="SMART" id="SM00645"/>
    </source>
</evidence>